<sequence>MRSAADLLEVHTPYSPATGERTGGIDYRINDFDSIRLAPVNAHLRALMAACWRLGGLVELEELRLRAWAHTLGYRGQVLTKSRQYSTTYGALRAVRADYQGGGVLAVEDRDTVTETAWRYVGSGHSPAEADMAVGIAEDLAALREIRRDMIAEGWKYAA</sequence>
<evidence type="ECO:0000313" key="1">
    <source>
        <dbReference type="EMBL" id="KUN94506.1"/>
    </source>
</evidence>
<dbReference type="EMBL" id="LMWY01000051">
    <property type="protein sequence ID" value="KUN94506.1"/>
    <property type="molecule type" value="Genomic_DNA"/>
</dbReference>
<reference evidence="1 2" key="1">
    <citation type="submission" date="2015-10" db="EMBL/GenBank/DDBJ databases">
        <title>Draft genome sequence of Streptomyces caeruleatus NRRL B-24802, type strain for the species Streptomyces caeruleatus.</title>
        <authorList>
            <person name="Ruckert C."/>
            <person name="Winkler A."/>
            <person name="Kalinowski J."/>
            <person name="Kampfer P."/>
            <person name="Glaeser S."/>
        </authorList>
    </citation>
    <scope>NUCLEOTIDE SEQUENCE [LARGE SCALE GENOMIC DNA]</scope>
    <source>
        <strain evidence="1 2">NRRL B-24802</strain>
    </source>
</reference>
<evidence type="ECO:0000313" key="2">
    <source>
        <dbReference type="Proteomes" id="UP000053429"/>
    </source>
</evidence>
<name>A0A101TLF4_9ACTN</name>
<comment type="caution">
    <text evidence="1">The sequence shown here is derived from an EMBL/GenBank/DDBJ whole genome shotgun (WGS) entry which is preliminary data.</text>
</comment>
<proteinExistence type="predicted"/>
<dbReference type="Pfam" id="PF20199">
    <property type="entry name" value="RepSA"/>
    <property type="match status" value="1"/>
</dbReference>
<dbReference type="InterPro" id="IPR046828">
    <property type="entry name" value="RepSA"/>
</dbReference>
<accession>A0A101TLF4</accession>
<organism evidence="1 2">
    <name type="scientific">Streptomyces caeruleatus</name>
    <dbReference type="NCBI Taxonomy" id="661399"/>
    <lineage>
        <taxon>Bacteria</taxon>
        <taxon>Bacillati</taxon>
        <taxon>Actinomycetota</taxon>
        <taxon>Actinomycetes</taxon>
        <taxon>Kitasatosporales</taxon>
        <taxon>Streptomycetaceae</taxon>
        <taxon>Streptomyces</taxon>
    </lineage>
</organism>
<keyword evidence="2" id="KW-1185">Reference proteome</keyword>
<gene>
    <name evidence="1" type="ORF">AQJ67_36865</name>
</gene>
<dbReference type="STRING" id="661399.AQJ67_36865"/>
<protein>
    <submittedName>
        <fullName evidence="1">Uncharacterized protein</fullName>
    </submittedName>
</protein>
<dbReference type="Proteomes" id="UP000053429">
    <property type="component" value="Unassembled WGS sequence"/>
</dbReference>
<dbReference type="AlphaFoldDB" id="A0A101TLF4"/>